<feature type="compositionally biased region" description="Low complexity" evidence="7">
    <location>
        <begin position="168"/>
        <end position="180"/>
    </location>
</feature>
<dbReference type="GO" id="GO:0008270">
    <property type="term" value="F:zinc ion binding"/>
    <property type="evidence" value="ECO:0007669"/>
    <property type="project" value="UniProtKB-KW"/>
</dbReference>
<dbReference type="Gene3D" id="3.30.40.10">
    <property type="entry name" value="Zinc/RING finger domain, C3HC4 (zinc finger)"/>
    <property type="match status" value="1"/>
</dbReference>
<evidence type="ECO:0000256" key="5">
    <source>
        <dbReference type="ARBA" id="ARBA00023242"/>
    </source>
</evidence>
<dbReference type="InterPro" id="IPR051188">
    <property type="entry name" value="PHD-type_Zinc_Finger"/>
</dbReference>
<proteinExistence type="predicted"/>
<dbReference type="Ensembl" id="ENSSAUT00010027126.1">
    <property type="protein sequence ID" value="ENSSAUP00010025669.1"/>
    <property type="gene ID" value="ENSSAUG00010011203.1"/>
</dbReference>
<reference evidence="9" key="3">
    <citation type="submission" date="2025-09" db="UniProtKB">
        <authorList>
            <consortium name="Ensembl"/>
        </authorList>
    </citation>
    <scope>IDENTIFICATION</scope>
</reference>
<dbReference type="AlphaFoldDB" id="A0A671VHL4"/>
<feature type="domain" description="PHD-type" evidence="8">
    <location>
        <begin position="6"/>
        <end position="124"/>
    </location>
</feature>
<dbReference type="InParanoid" id="A0A671VHL4"/>
<evidence type="ECO:0000256" key="4">
    <source>
        <dbReference type="ARBA" id="ARBA00022833"/>
    </source>
</evidence>
<dbReference type="GO" id="GO:0005634">
    <property type="term" value="C:nucleus"/>
    <property type="evidence" value="ECO:0007669"/>
    <property type="project" value="UniProtKB-SubCell"/>
</dbReference>
<dbReference type="Pfam" id="PF13771">
    <property type="entry name" value="zf-HC5HC2H"/>
    <property type="match status" value="1"/>
</dbReference>
<reference evidence="9" key="1">
    <citation type="submission" date="2021-04" db="EMBL/GenBank/DDBJ databases">
        <authorList>
            <consortium name="Wellcome Sanger Institute Data Sharing"/>
        </authorList>
    </citation>
    <scope>NUCLEOTIDE SEQUENCE [LARGE SCALE GENOMIC DNA]</scope>
</reference>
<dbReference type="InterPro" id="IPR013083">
    <property type="entry name" value="Znf_RING/FYVE/PHD"/>
</dbReference>
<evidence type="ECO:0000259" key="8">
    <source>
        <dbReference type="PROSITE" id="PS51805"/>
    </source>
</evidence>
<evidence type="ECO:0000256" key="7">
    <source>
        <dbReference type="SAM" id="MobiDB-lite"/>
    </source>
</evidence>
<feature type="region of interest" description="Disordered" evidence="7">
    <location>
        <begin position="240"/>
        <end position="303"/>
    </location>
</feature>
<keyword evidence="5" id="KW-0539">Nucleus</keyword>
<dbReference type="CDD" id="cd15673">
    <property type="entry name" value="ePHD_PHF6_like"/>
    <property type="match status" value="1"/>
</dbReference>
<dbReference type="PANTHER" id="PTHR12420:SF4">
    <property type="entry name" value="PHD FINGER PROTEIN 11"/>
    <property type="match status" value="1"/>
</dbReference>
<comment type="subcellular location">
    <subcellularLocation>
        <location evidence="1">Nucleus</location>
    </subcellularLocation>
</comment>
<keyword evidence="3" id="KW-0863">Zinc-finger</keyword>
<dbReference type="PROSITE" id="PS51805">
    <property type="entry name" value="EPHD"/>
    <property type="match status" value="1"/>
</dbReference>
<feature type="coiled-coil region" evidence="6">
    <location>
        <begin position="445"/>
        <end position="475"/>
    </location>
</feature>
<gene>
    <name evidence="9" type="primary">phf11</name>
</gene>
<feature type="region of interest" description="Disordered" evidence="7">
    <location>
        <begin position="320"/>
        <end position="386"/>
    </location>
</feature>
<evidence type="ECO:0000256" key="3">
    <source>
        <dbReference type="ARBA" id="ARBA00022771"/>
    </source>
</evidence>
<organism evidence="9 10">
    <name type="scientific">Sparus aurata</name>
    <name type="common">Gilthead sea bream</name>
    <dbReference type="NCBI Taxonomy" id="8175"/>
    <lineage>
        <taxon>Eukaryota</taxon>
        <taxon>Metazoa</taxon>
        <taxon>Chordata</taxon>
        <taxon>Craniata</taxon>
        <taxon>Vertebrata</taxon>
        <taxon>Euteleostomi</taxon>
        <taxon>Actinopterygii</taxon>
        <taxon>Neopterygii</taxon>
        <taxon>Teleostei</taxon>
        <taxon>Neoteleostei</taxon>
        <taxon>Acanthomorphata</taxon>
        <taxon>Eupercaria</taxon>
        <taxon>Spariformes</taxon>
        <taxon>Sparidae</taxon>
        <taxon>Sparus</taxon>
    </lineage>
</organism>
<reference evidence="9" key="2">
    <citation type="submission" date="2025-08" db="UniProtKB">
        <authorList>
            <consortium name="Ensembl"/>
        </authorList>
    </citation>
    <scope>IDENTIFICATION</scope>
</reference>
<evidence type="ECO:0000256" key="6">
    <source>
        <dbReference type="SAM" id="Coils"/>
    </source>
</evidence>
<dbReference type="InterPro" id="IPR001965">
    <property type="entry name" value="Znf_PHD"/>
</dbReference>
<name>A0A671VHL4_SPAAU</name>
<keyword evidence="10" id="KW-1185">Reference proteome</keyword>
<evidence type="ECO:0000313" key="9">
    <source>
        <dbReference type="Ensembl" id="ENSSAUP00010025669.1"/>
    </source>
</evidence>
<accession>A0A671VHL4</accession>
<evidence type="ECO:0000313" key="10">
    <source>
        <dbReference type="Proteomes" id="UP000472265"/>
    </source>
</evidence>
<dbReference type="SMART" id="SM00249">
    <property type="entry name" value="PHD"/>
    <property type="match status" value="1"/>
</dbReference>
<keyword evidence="6" id="KW-0175">Coiled coil</keyword>
<feature type="region of interest" description="Disordered" evidence="7">
    <location>
        <begin position="130"/>
        <end position="227"/>
    </location>
</feature>
<dbReference type="OMA" id="TCERKEG"/>
<dbReference type="PANTHER" id="PTHR12420">
    <property type="entry name" value="PHD FINGER PROTEIN"/>
    <property type="match status" value="1"/>
</dbReference>
<feature type="compositionally biased region" description="Pro residues" evidence="7">
    <location>
        <begin position="334"/>
        <end position="353"/>
    </location>
</feature>
<keyword evidence="2" id="KW-0479">Metal-binding</keyword>
<dbReference type="Proteomes" id="UP000472265">
    <property type="component" value="Chromosome 9"/>
</dbReference>
<dbReference type="GeneTree" id="ENSGT00950000182865"/>
<dbReference type="InterPro" id="IPR034732">
    <property type="entry name" value="EPHD"/>
</dbReference>
<sequence>MGHGHKVSCALCHGDKETKVTGPLSTKDQVTAHQNCLLFSSGLFCRDSPQYDDLFGFSVDDVLDEVKRGSKLICSWCKKKGATAGCEVKRCKKSYHYPCAVQEGAEMVEDHEREIYGLYCLKHPQEKSSAVNGRASSITKPGTSKNPSEAGPSKKRNINGDPTAAGPSACSSDSNSSSSTKRSHTKMQLSFSDKQQEPSSKRTPQCWSRILTDDSSGPDEPDPDMAIFAPLESDIDGSVNSQVESHVSRHNNHPTESTSGHQVEDESKNVNKDDDETDVESESLLPPVERQSRLMSSESESSEHGVILLEALEVVKVDCEVSSPEPRPVHSPDPHTAGPPVPQQSSTSPPPSPNHSKPCSVTRRAISPAPPETVSPPAALPSDPVPGIDSTSFWKSCNAARCTQAIFADFIDEINNISSRIQSDQASQEDYDVAIRVMEASGKLAEHVTKQQKELQRKQAELQKAAAAMKEVVSALRR</sequence>
<feature type="compositionally biased region" description="Basic and acidic residues" evidence="7">
    <location>
        <begin position="262"/>
        <end position="272"/>
    </location>
</feature>
<feature type="compositionally biased region" description="Polar residues" evidence="7">
    <location>
        <begin position="130"/>
        <end position="147"/>
    </location>
</feature>
<protein>
    <submittedName>
        <fullName evidence="9">PHD finger protein 11</fullName>
    </submittedName>
</protein>
<keyword evidence="4" id="KW-0862">Zinc</keyword>
<evidence type="ECO:0000256" key="2">
    <source>
        <dbReference type="ARBA" id="ARBA00022723"/>
    </source>
</evidence>
<evidence type="ECO:0000256" key="1">
    <source>
        <dbReference type="ARBA" id="ARBA00004123"/>
    </source>
</evidence>